<organism evidence="2">
    <name type="scientific">uncultured virus</name>
    <dbReference type="NCBI Taxonomy" id="340016"/>
    <lineage>
        <taxon>Viruses</taxon>
        <taxon>environmental samples</taxon>
    </lineage>
</organism>
<dbReference type="EMBL" id="KY052835">
    <property type="protein sequence ID" value="ASF00433.1"/>
    <property type="molecule type" value="Genomic_DNA"/>
</dbReference>
<dbReference type="InterPro" id="IPR013230">
    <property type="entry name" value="Peptidase_M15A_C"/>
</dbReference>
<protein>
    <submittedName>
        <fullName evidence="2">Putative peptidase M15</fullName>
    </submittedName>
</protein>
<reference evidence="2" key="2">
    <citation type="journal article" date="2017" name="Nat. Commun.">
        <title>Single-virus genomics reveals hidden cosmopolitan and abundant viruses.</title>
        <authorList>
            <person name="Martinez-Hernandez F."/>
            <person name="Fornas O."/>
            <person name="Lluesma Gomez M."/>
            <person name="Bolduc B."/>
            <person name="de la Cruz Pena M.J."/>
            <person name="Martinez J.M."/>
            <person name="Anton J."/>
            <person name="Gasol J.M."/>
            <person name="Rosselli R."/>
            <person name="Rodriguez-Valera F."/>
            <person name="Sullivan M.B."/>
            <person name="Acinas S.G."/>
            <person name="Martinez-Garcia M."/>
        </authorList>
    </citation>
    <scope>NUCLEOTIDE SEQUENCE</scope>
</reference>
<name>A0A218MMC8_9VIRU</name>
<reference evidence="2" key="1">
    <citation type="submission" date="2016-10" db="EMBL/GenBank/DDBJ databases">
        <authorList>
            <person name="Varghese N."/>
        </authorList>
    </citation>
    <scope>NUCLEOTIDE SEQUENCE</scope>
</reference>
<proteinExistence type="predicted"/>
<dbReference type="SUPFAM" id="SSF55166">
    <property type="entry name" value="Hedgehog/DD-peptidase"/>
    <property type="match status" value="1"/>
</dbReference>
<evidence type="ECO:0000259" key="1">
    <source>
        <dbReference type="Pfam" id="PF08291"/>
    </source>
</evidence>
<feature type="domain" description="Peptidase M15A C-terminal" evidence="1">
    <location>
        <begin position="5"/>
        <end position="125"/>
    </location>
</feature>
<dbReference type="Gene3D" id="3.30.1380.10">
    <property type="match status" value="1"/>
</dbReference>
<evidence type="ECO:0000313" key="2">
    <source>
        <dbReference type="EMBL" id="ASF00433.1"/>
    </source>
</evidence>
<dbReference type="Pfam" id="PF08291">
    <property type="entry name" value="Peptidase_M15_3"/>
    <property type="match status" value="1"/>
</dbReference>
<dbReference type="InterPro" id="IPR009045">
    <property type="entry name" value="Zn_M74/Hedgehog-like"/>
</dbReference>
<sequence length="155" mass="17169">MNLSNNFTLAELVKSQTAVRKNIKNEPGTAEINNLIHLAESILQPVREHFGKPVMISSGYRSPELCEAIGSSSKSQHAKGEAADFEIQGVDNKELAAWITKNCDFDQLILEFYDGVDPNSGWVHCSSKREPGTGRKQILQAKKIEGRTAYEPIIL</sequence>
<accession>A0A218MMC8</accession>